<dbReference type="SUPFAM" id="SSF53335">
    <property type="entry name" value="S-adenosyl-L-methionine-dependent methyltransferases"/>
    <property type="match status" value="1"/>
</dbReference>
<dbReference type="InterPro" id="IPR013087">
    <property type="entry name" value="Znf_C2H2_type"/>
</dbReference>
<dbReference type="InterPro" id="IPR029063">
    <property type="entry name" value="SAM-dependent_MTases_sf"/>
</dbReference>
<feature type="region of interest" description="Disordered" evidence="20">
    <location>
        <begin position="1"/>
        <end position="22"/>
    </location>
</feature>
<keyword evidence="13 19" id="KW-0694">RNA-binding</keyword>
<evidence type="ECO:0000256" key="14">
    <source>
        <dbReference type="ARBA" id="ARBA00023242"/>
    </source>
</evidence>
<evidence type="ECO:0000256" key="2">
    <source>
        <dbReference type="ARBA" id="ARBA00022499"/>
    </source>
</evidence>
<evidence type="ECO:0000313" key="23">
    <source>
        <dbReference type="RefSeq" id="XP_033815699.1"/>
    </source>
</evidence>
<dbReference type="PROSITE" id="PS50157">
    <property type="entry name" value="ZINC_FINGER_C2H2_2"/>
    <property type="match status" value="1"/>
</dbReference>
<name>A0A6P8SBT6_GEOSA</name>
<sequence>MASSALEAETVQPRRATAEEDEETELGYLTTEVYTEDVMLNDFFEGSSKPKSFLRSIRHISIQRDLSDLESLLQLDIVKKMSCPLCPENKFKPSYKLKLQRHLHNLHWKISVELEGYRMCICYLPCKVLKQDFYGYQSTVKVEAHYHCIVCATTIQRRSDMVSHIKQHVASGETSGGFAAEQMEADTNVWVLPNYSTPQKSDTYFNPRMKISRQLIFCTLATFMKERNLIACLDAFGGTGIMGLQWAKHFGRVVKVTINDLNENSVAMIQENCSLNKIKVMKQKEEQEAADVIEKGEEFINMVEVTNLDANVLMHLRAFDFIHLDPYGTAVNYLDAAFRNIRNLGILSVTSTDTSALYAKNVSMTQRHYGCNIVRTEYFREAGVRIVVAALARAAARSNKGIEVLLSVALDHFVLVVVRILRGPSQADECVTKIRHLFHCLWCEERIFQKEGNLLEANPYKQLPCTCNKNMTVKTAVELGPMWSGSIFHSGFLKRMLHESVRYGIKEIQGFLKTLICEADCTIQKSFCHEALQDPGECEVIIRRPEVSTEYSSQLGKRRYPFVVRESQGKVLVEHPAFYYSIHRHSMRGMNIPKLNKFLKHLTDDGFQVSRTHFDPTGVRTDANLEQIKSTLMEYSNRLNCELIEGQSGDGPPSTENATSESQQPSEEPQAKQDAAFLNCPQKFEV</sequence>
<gene>
    <name evidence="23" type="primary">TRMT1L</name>
</gene>
<dbReference type="CDD" id="cd02440">
    <property type="entry name" value="AdoMet_MTases"/>
    <property type="match status" value="1"/>
</dbReference>
<dbReference type="Gene3D" id="3.30.56.70">
    <property type="entry name" value="N2,N2-dimethylguanosine tRNA methyltransferase, C-terminal domain"/>
    <property type="match status" value="1"/>
</dbReference>
<dbReference type="GO" id="GO:0016423">
    <property type="term" value="F:tRNA (guanine) methyltransferase activity"/>
    <property type="evidence" value="ECO:0007669"/>
    <property type="project" value="InterPro"/>
</dbReference>
<evidence type="ECO:0000256" key="1">
    <source>
        <dbReference type="ARBA" id="ARBA00004604"/>
    </source>
</evidence>
<dbReference type="PANTHER" id="PTHR10631:SF1">
    <property type="entry name" value="TRMT1-LIKE PROTEIN"/>
    <property type="match status" value="1"/>
</dbReference>
<accession>A0A6P8SBT6</accession>
<evidence type="ECO:0000256" key="4">
    <source>
        <dbReference type="ARBA" id="ARBA00022555"/>
    </source>
</evidence>
<dbReference type="GO" id="GO:0000049">
    <property type="term" value="F:tRNA binding"/>
    <property type="evidence" value="ECO:0007669"/>
    <property type="project" value="UniProtKB-UniRule"/>
</dbReference>
<keyword evidence="12" id="KW-0832">Ubl conjugation</keyword>
<evidence type="ECO:0000256" key="6">
    <source>
        <dbReference type="ARBA" id="ARBA00022679"/>
    </source>
</evidence>
<comment type="subcellular location">
    <subcellularLocation>
        <location evidence="1">Nucleus</location>
        <location evidence="1">Nucleolus</location>
    </subcellularLocation>
</comment>
<dbReference type="InParanoid" id="A0A6P8SBT6"/>
<keyword evidence="5 19" id="KW-0489">Methyltransferase</keyword>
<dbReference type="PANTHER" id="PTHR10631">
    <property type="entry name" value="N 2 ,N 2 -DIMETHYLGUANOSINE TRNA METHYLTRANSFERASE"/>
    <property type="match status" value="1"/>
</dbReference>
<organism evidence="22 23">
    <name type="scientific">Geotrypetes seraphini</name>
    <name type="common">Gaboon caecilian</name>
    <name type="synonym">Caecilia seraphini</name>
    <dbReference type="NCBI Taxonomy" id="260995"/>
    <lineage>
        <taxon>Eukaryota</taxon>
        <taxon>Metazoa</taxon>
        <taxon>Chordata</taxon>
        <taxon>Craniata</taxon>
        <taxon>Vertebrata</taxon>
        <taxon>Euteleostomi</taxon>
        <taxon>Amphibia</taxon>
        <taxon>Gymnophiona</taxon>
        <taxon>Geotrypetes</taxon>
    </lineage>
</organism>
<feature type="compositionally biased region" description="Polar residues" evidence="20">
    <location>
        <begin position="654"/>
        <end position="667"/>
    </location>
</feature>
<dbReference type="PROSITE" id="PS00028">
    <property type="entry name" value="ZINC_FINGER_C2H2_1"/>
    <property type="match status" value="1"/>
</dbReference>
<dbReference type="RefSeq" id="XP_033815699.1">
    <property type="nucleotide sequence ID" value="XM_033959808.1"/>
</dbReference>
<evidence type="ECO:0000256" key="10">
    <source>
        <dbReference type="ARBA" id="ARBA00022771"/>
    </source>
</evidence>
<evidence type="ECO:0000256" key="7">
    <source>
        <dbReference type="ARBA" id="ARBA00022691"/>
    </source>
</evidence>
<evidence type="ECO:0000256" key="3">
    <source>
        <dbReference type="ARBA" id="ARBA00022553"/>
    </source>
</evidence>
<keyword evidence="8 19" id="KW-0819">tRNA processing</keyword>
<dbReference type="InterPro" id="IPR042296">
    <property type="entry name" value="tRNA_met_Trm1_C"/>
</dbReference>
<evidence type="ECO:0000256" key="20">
    <source>
        <dbReference type="SAM" id="MobiDB-lite"/>
    </source>
</evidence>
<dbReference type="KEGG" id="gsh:117367362"/>
<dbReference type="GeneID" id="117367362"/>
<dbReference type="SMART" id="SM00355">
    <property type="entry name" value="ZnF_C2H2"/>
    <property type="match status" value="2"/>
</dbReference>
<dbReference type="FunFam" id="3.40.50.150:FF:000098">
    <property type="entry name" value="Trmt1-like isoform 1"/>
    <property type="match status" value="1"/>
</dbReference>
<comment type="similarity">
    <text evidence="19">Belongs to the class I-like SAM-binding methyltransferase superfamily. Trm1 family.</text>
</comment>
<evidence type="ECO:0000256" key="18">
    <source>
        <dbReference type="PROSITE-ProRule" id="PRU00042"/>
    </source>
</evidence>
<evidence type="ECO:0000313" key="22">
    <source>
        <dbReference type="Proteomes" id="UP000515159"/>
    </source>
</evidence>
<comment type="catalytic activity">
    <reaction evidence="15">
        <text>guanosine(27) in tRNA(Tyr) + 2 S-adenosyl-L-methionine = N(2)-dimethylguanosine(27) in tRNA(Tyr) + 2 S-adenosyl-L-homocysteine + 2 H(+)</text>
        <dbReference type="Rhea" id="RHEA:83895"/>
        <dbReference type="Rhea" id="RHEA-COMP:20240"/>
        <dbReference type="Rhea" id="RHEA-COMP:20241"/>
        <dbReference type="ChEBI" id="CHEBI:15378"/>
        <dbReference type="ChEBI" id="CHEBI:57856"/>
        <dbReference type="ChEBI" id="CHEBI:59789"/>
        <dbReference type="ChEBI" id="CHEBI:74269"/>
        <dbReference type="ChEBI" id="CHEBI:74513"/>
    </reaction>
    <physiologicalReaction direction="left-to-right" evidence="15">
        <dbReference type="Rhea" id="RHEA:83896"/>
    </physiologicalReaction>
</comment>
<evidence type="ECO:0000259" key="21">
    <source>
        <dbReference type="PROSITE" id="PS50157"/>
    </source>
</evidence>
<dbReference type="FunCoup" id="A0A6P8SBT6">
    <property type="interactions" value="2238"/>
</dbReference>
<evidence type="ECO:0000256" key="5">
    <source>
        <dbReference type="ARBA" id="ARBA00022603"/>
    </source>
</evidence>
<keyword evidence="7 19" id="KW-0949">S-adenosyl-L-methionine</keyword>
<feature type="domain" description="C2H2-type" evidence="21">
    <location>
        <begin position="146"/>
        <end position="173"/>
    </location>
</feature>
<dbReference type="Pfam" id="PF02005">
    <property type="entry name" value="TRM"/>
    <property type="match status" value="2"/>
</dbReference>
<evidence type="ECO:0000256" key="13">
    <source>
        <dbReference type="ARBA" id="ARBA00022884"/>
    </source>
</evidence>
<dbReference type="GO" id="GO:0002940">
    <property type="term" value="P:tRNA N2-guanine methylation"/>
    <property type="evidence" value="ECO:0007669"/>
    <property type="project" value="TreeGrafter"/>
</dbReference>
<keyword evidence="10 18" id="KW-0863">Zinc-finger</keyword>
<evidence type="ECO:0000256" key="16">
    <source>
        <dbReference type="ARBA" id="ARBA00093642"/>
    </source>
</evidence>
<keyword evidence="4 19" id="KW-0820">tRNA-binding</keyword>
<keyword evidence="6 19" id="KW-0808">Transferase</keyword>
<dbReference type="FunFam" id="3.30.56.70:FF:000001">
    <property type="entry name" value="tRNA (guanine(26)-N(2))-dimethyltransferase"/>
    <property type="match status" value="1"/>
</dbReference>
<dbReference type="AlphaFoldDB" id="A0A6P8SBT6"/>
<dbReference type="GO" id="GO:0008270">
    <property type="term" value="F:zinc ion binding"/>
    <property type="evidence" value="ECO:0007669"/>
    <property type="project" value="UniProtKB-KW"/>
</dbReference>
<evidence type="ECO:0000256" key="11">
    <source>
        <dbReference type="ARBA" id="ARBA00022833"/>
    </source>
</evidence>
<evidence type="ECO:0000256" key="17">
    <source>
        <dbReference type="ARBA" id="ARBA00093671"/>
    </source>
</evidence>
<dbReference type="Proteomes" id="UP000515159">
    <property type="component" value="Chromosome 10"/>
</dbReference>
<reference evidence="23" key="1">
    <citation type="submission" date="2025-08" db="UniProtKB">
        <authorList>
            <consortium name="RefSeq"/>
        </authorList>
    </citation>
    <scope>IDENTIFICATION</scope>
</reference>
<keyword evidence="2" id="KW-1017">Isopeptide bond</keyword>
<evidence type="ECO:0000256" key="9">
    <source>
        <dbReference type="ARBA" id="ARBA00022723"/>
    </source>
</evidence>
<dbReference type="GO" id="GO:0005730">
    <property type="term" value="C:nucleolus"/>
    <property type="evidence" value="ECO:0007669"/>
    <property type="project" value="UniProtKB-SubCell"/>
</dbReference>
<proteinExistence type="inferred from homology"/>
<protein>
    <recommendedName>
        <fullName evidence="16">tRNA (guanine(27)-N(2))-dimethyltransferase</fullName>
    </recommendedName>
    <alternativeName>
        <fullName evidence="17">tRNA methyltransferase 1-like protein</fullName>
    </alternativeName>
</protein>
<keyword evidence="11" id="KW-0862">Zinc</keyword>
<dbReference type="OrthoDB" id="6349953at2759"/>
<dbReference type="PROSITE" id="PS51626">
    <property type="entry name" value="SAM_MT_TRM1"/>
    <property type="match status" value="1"/>
</dbReference>
<evidence type="ECO:0000256" key="15">
    <source>
        <dbReference type="ARBA" id="ARBA00093188"/>
    </source>
</evidence>
<keyword evidence="14" id="KW-0539">Nucleus</keyword>
<evidence type="ECO:0000256" key="19">
    <source>
        <dbReference type="PROSITE-ProRule" id="PRU00958"/>
    </source>
</evidence>
<feature type="region of interest" description="Disordered" evidence="20">
    <location>
        <begin position="645"/>
        <end position="686"/>
    </location>
</feature>
<keyword evidence="9" id="KW-0479">Metal-binding</keyword>
<dbReference type="InterPro" id="IPR002905">
    <property type="entry name" value="Trm1"/>
</dbReference>
<keyword evidence="22" id="KW-1185">Reference proteome</keyword>
<dbReference type="Gene3D" id="3.40.50.150">
    <property type="entry name" value="Vaccinia Virus protein VP39"/>
    <property type="match status" value="1"/>
</dbReference>
<evidence type="ECO:0000256" key="12">
    <source>
        <dbReference type="ARBA" id="ARBA00022843"/>
    </source>
</evidence>
<evidence type="ECO:0000256" key="8">
    <source>
        <dbReference type="ARBA" id="ARBA00022694"/>
    </source>
</evidence>
<dbReference type="CTD" id="81627"/>
<keyword evidence="3" id="KW-0597">Phosphoprotein</keyword>